<dbReference type="Gene3D" id="3.40.50.720">
    <property type="entry name" value="NAD(P)-binding Rossmann-like Domain"/>
    <property type="match status" value="1"/>
</dbReference>
<evidence type="ECO:0000313" key="4">
    <source>
        <dbReference type="Proteomes" id="UP000594571"/>
    </source>
</evidence>
<accession>A0A7S9RUI5</accession>
<reference evidence="3 4" key="2">
    <citation type="journal article" date="2020" name="Microb. Genom.">
        <title>Analysis of complete Campylobacter concisus genomes identifies genomospecies features, secretion systems and novel plasmids and their association with severe ulcerative colitis.</title>
        <authorList>
            <person name="Liu F."/>
            <person name="Chen S."/>
            <person name="Luu L.D.W."/>
            <person name="Lee S.A."/>
            <person name="Tay A.C.Y."/>
            <person name="Wu R."/>
            <person name="Riordan S.M."/>
            <person name="Lan R."/>
            <person name="Liu L."/>
            <person name="Zhang L."/>
        </authorList>
    </citation>
    <scope>NUCLEOTIDE SEQUENCE [LARGE SCALE GENOMIC DNA]</scope>
    <source>
        <strain evidence="3 4">H16O-S1</strain>
    </source>
</reference>
<comment type="similarity">
    <text evidence="1">Belongs to the NAD(P)-dependent epimerase/dehydratase family.</text>
</comment>
<dbReference type="Proteomes" id="UP000594571">
    <property type="component" value="Chromosome"/>
</dbReference>
<dbReference type="SUPFAM" id="SSF51735">
    <property type="entry name" value="NAD(P)-binding Rossmann-fold domains"/>
    <property type="match status" value="1"/>
</dbReference>
<protein>
    <submittedName>
        <fullName evidence="3">NAD(P)-dependent oxidoreductase</fullName>
    </submittedName>
</protein>
<dbReference type="InterPro" id="IPR001509">
    <property type="entry name" value="Epimerase_deHydtase"/>
</dbReference>
<dbReference type="PANTHER" id="PTHR43000">
    <property type="entry name" value="DTDP-D-GLUCOSE 4,6-DEHYDRATASE-RELATED"/>
    <property type="match status" value="1"/>
</dbReference>
<evidence type="ECO:0000256" key="1">
    <source>
        <dbReference type="ARBA" id="ARBA00007637"/>
    </source>
</evidence>
<evidence type="ECO:0000259" key="2">
    <source>
        <dbReference type="Pfam" id="PF01370"/>
    </source>
</evidence>
<dbReference type="EMBL" id="CP049263">
    <property type="protein sequence ID" value="QPH98148.1"/>
    <property type="molecule type" value="Genomic_DNA"/>
</dbReference>
<feature type="domain" description="NAD-dependent epimerase/dehydratase" evidence="2">
    <location>
        <begin position="13"/>
        <end position="219"/>
    </location>
</feature>
<dbReference type="AlphaFoldDB" id="A0A7S9RUI5"/>
<gene>
    <name evidence="3" type="ORF">CVS89_07815</name>
</gene>
<name>A0A7S9RUI5_9BACT</name>
<dbReference type="RefSeq" id="WP_107847488.1">
    <property type="nucleotide sequence ID" value="NZ_CP049263.1"/>
</dbReference>
<dbReference type="Pfam" id="PF01370">
    <property type="entry name" value="Epimerase"/>
    <property type="match status" value="1"/>
</dbReference>
<evidence type="ECO:0000313" key="3">
    <source>
        <dbReference type="EMBL" id="QPH98148.1"/>
    </source>
</evidence>
<dbReference type="InterPro" id="IPR036291">
    <property type="entry name" value="NAD(P)-bd_dom_sf"/>
</dbReference>
<organism evidence="3 4">
    <name type="scientific">Campylobacter concisus</name>
    <dbReference type="NCBI Taxonomy" id="199"/>
    <lineage>
        <taxon>Bacteria</taxon>
        <taxon>Pseudomonadati</taxon>
        <taxon>Campylobacterota</taxon>
        <taxon>Epsilonproteobacteria</taxon>
        <taxon>Campylobacterales</taxon>
        <taxon>Campylobacteraceae</taxon>
        <taxon>Campylobacter</taxon>
    </lineage>
</organism>
<reference evidence="3 4" key="1">
    <citation type="journal article" date="2018" name="Emerg. Microbes Infect.">
        <title>Genomic analysis of oral Campylobacter concisus strains identified a potential bacterial molecular marker associated with active Crohn's disease.</title>
        <authorList>
            <person name="Liu F."/>
            <person name="Ma R."/>
            <person name="Tay C.Y.A."/>
            <person name="Octavia S."/>
            <person name="Lan R."/>
            <person name="Chung H.K.L."/>
            <person name="Riordan S.M."/>
            <person name="Grimm M.C."/>
            <person name="Leong R.W."/>
            <person name="Tanaka M.M."/>
            <person name="Connor S."/>
            <person name="Zhang L."/>
        </authorList>
    </citation>
    <scope>NUCLEOTIDE SEQUENCE [LARGE SCALE GENOMIC DNA]</scope>
    <source>
        <strain evidence="3 4">H16O-S1</strain>
    </source>
</reference>
<proteinExistence type="inferred from homology"/>
<sequence>MKSGIKYMDKKTIVITGSTGFLGSYIRSNIRNNYEIIFATTSSLDDGFVKFDSLYTNICEILCNKRIDCIIHNASIIPRNFAEATYQLFKDNTYMVENLFKFTLKNNVKKFIYMSTFGSMTNPKLFDVGDYYTLSKITGELFCSMLNKNGVDATSFRISSPYGEFLKANNVLRIFVNRALSNQDIIVFGDGSREQNFTYAGDILNAIELAIEKDVQGTYEIVGKSNISMFRLAELIIDIVKSKSKIIFDGIDPQENYRPKYSYKKAFKDFGYFPKTRLKDGLKKYIDWVKYENSVNI</sequence>